<evidence type="ECO:0000313" key="1">
    <source>
        <dbReference type="EMBL" id="KOA40018.1"/>
    </source>
</evidence>
<reference evidence="1 2" key="1">
    <citation type="journal article" date="2015" name="Int J Genomics">
        <title>Comparative Genomics Revealed Genetic Diversity and Species/Strain-Level Differences in Carbohydrate Metabolism of Three Probiotic Bifidobacterial Species.</title>
        <authorList>
            <person name="Odamaki T."/>
            <person name="Horigome A."/>
            <person name="Sugahara H."/>
            <person name="Hashikura N."/>
            <person name="Minami J."/>
            <person name="Xiao J.Z."/>
            <person name="Abe F."/>
        </authorList>
    </citation>
    <scope>NUCLEOTIDE SEQUENCE [LARGE SCALE GENOMIC DNA]</scope>
    <source>
        <strain evidence="1 2">MCC 1128</strain>
    </source>
</reference>
<sequence>MPQLTTLIPSFTAPVTDRVWLVGAHGGAGCTTIRHSDPERFADAGRALPVSPDPSMPSRVILCAMGTGRGLESLRALLADQSAGLFGASILLGAAITDPVPRVPRPLVAARIQLSSAVRVWRLPHIKGLELDGFPRRYPAAYSRLVRDVDAMPRATAHVG</sequence>
<dbReference type="RefSeq" id="WP_016462875.1">
    <property type="nucleotide sequence ID" value="NZ_AVQD01000012.1"/>
</dbReference>
<comment type="caution">
    <text evidence="1">The sequence shown here is derived from an EMBL/GenBank/DDBJ whole genome shotgun (WGS) entry which is preliminary data.</text>
</comment>
<evidence type="ECO:0000313" key="2">
    <source>
        <dbReference type="Proteomes" id="UP000037193"/>
    </source>
</evidence>
<dbReference type="AlphaFoldDB" id="A0A0L7AY87"/>
<organism evidence="1 2">
    <name type="scientific">Bifidobacterium breve MCC 1128</name>
    <dbReference type="NCBI Taxonomy" id="1365965"/>
    <lineage>
        <taxon>Bacteria</taxon>
        <taxon>Bacillati</taxon>
        <taxon>Actinomycetota</taxon>
        <taxon>Actinomycetes</taxon>
        <taxon>Bifidobacteriales</taxon>
        <taxon>Bifidobacteriaceae</taxon>
        <taxon>Bifidobacterium</taxon>
    </lineage>
</organism>
<dbReference type="EMBL" id="AVQD01000012">
    <property type="protein sequence ID" value="KOA40018.1"/>
    <property type="molecule type" value="Genomic_DNA"/>
</dbReference>
<dbReference type="PATRIC" id="fig|1365965.3.peg.1600"/>
<gene>
    <name evidence="1" type="ORF">BBM1128_07970</name>
</gene>
<proteinExistence type="predicted"/>
<dbReference type="Proteomes" id="UP000037193">
    <property type="component" value="Unassembled WGS sequence"/>
</dbReference>
<name>A0A0L7AY87_BIFBR</name>
<protein>
    <submittedName>
        <fullName evidence="1">Uncharacterized protein</fullName>
    </submittedName>
</protein>
<accession>A0A0L7AY87</accession>